<evidence type="ECO:0000259" key="1">
    <source>
        <dbReference type="PROSITE" id="PS51228"/>
    </source>
</evidence>
<dbReference type="OrthoDB" id="981216at2"/>
<dbReference type="EMBL" id="FQTW01000001">
    <property type="protein sequence ID" value="SHE39005.1"/>
    <property type="molecule type" value="Genomic_DNA"/>
</dbReference>
<proteinExistence type="predicted"/>
<dbReference type="InterPro" id="IPR000582">
    <property type="entry name" value="Acyl-CoA-binding_protein"/>
</dbReference>
<protein>
    <submittedName>
        <fullName evidence="2">Acyl CoA binding protein</fullName>
    </submittedName>
</protein>
<organism evidence="2 3">
    <name type="scientific">Psychroflexus salarius</name>
    <dbReference type="NCBI Taxonomy" id="1155689"/>
    <lineage>
        <taxon>Bacteria</taxon>
        <taxon>Pseudomonadati</taxon>
        <taxon>Bacteroidota</taxon>
        <taxon>Flavobacteriia</taxon>
        <taxon>Flavobacteriales</taxon>
        <taxon>Flavobacteriaceae</taxon>
        <taxon>Psychroflexus</taxon>
    </lineage>
</organism>
<dbReference type="InterPro" id="IPR035984">
    <property type="entry name" value="Acyl-CoA-binding_sf"/>
</dbReference>
<evidence type="ECO:0000313" key="2">
    <source>
        <dbReference type="EMBL" id="SHE39005.1"/>
    </source>
</evidence>
<dbReference type="SUPFAM" id="SSF47027">
    <property type="entry name" value="Acyl-CoA binding protein"/>
    <property type="match status" value="1"/>
</dbReference>
<dbReference type="RefSeq" id="WP_073191496.1">
    <property type="nucleotide sequence ID" value="NZ_FQTW01000001.1"/>
</dbReference>
<dbReference type="AlphaFoldDB" id="A0A1M4T3K0"/>
<dbReference type="Proteomes" id="UP000184462">
    <property type="component" value="Unassembled WGS sequence"/>
</dbReference>
<accession>A0A1M4T3K0</accession>
<evidence type="ECO:0000313" key="3">
    <source>
        <dbReference type="Proteomes" id="UP000184462"/>
    </source>
</evidence>
<dbReference type="InterPro" id="IPR014352">
    <property type="entry name" value="FERM/acyl-CoA-bd_prot_sf"/>
</dbReference>
<dbReference type="GO" id="GO:0000062">
    <property type="term" value="F:fatty-acyl-CoA binding"/>
    <property type="evidence" value="ECO:0007669"/>
    <property type="project" value="InterPro"/>
</dbReference>
<gene>
    <name evidence="2" type="ORF">SAMN05444278_101476</name>
</gene>
<dbReference type="PROSITE" id="PS51228">
    <property type="entry name" value="ACB_2"/>
    <property type="match status" value="1"/>
</dbReference>
<keyword evidence="3" id="KW-1185">Reference proteome</keyword>
<dbReference type="Pfam" id="PF00887">
    <property type="entry name" value="ACBP"/>
    <property type="match status" value="1"/>
</dbReference>
<dbReference type="Gene3D" id="1.20.80.10">
    <property type="match status" value="1"/>
</dbReference>
<dbReference type="STRING" id="1155689.SAMN05444278_101476"/>
<reference evidence="2 3" key="1">
    <citation type="submission" date="2016-11" db="EMBL/GenBank/DDBJ databases">
        <authorList>
            <person name="Jaros S."/>
            <person name="Januszkiewicz K."/>
            <person name="Wedrychowicz H."/>
        </authorList>
    </citation>
    <scope>NUCLEOTIDE SEQUENCE [LARGE SCALE GENOMIC DNA]</scope>
    <source>
        <strain evidence="2 3">DSM 25661</strain>
    </source>
</reference>
<sequence length="103" mass="11914">MTNQTINQLNSEDLHELFLKAYEAVSQTDFKFKQDTLLYFYAYYKKATSDADSMRITSVPVNGKSGEELVNAFKANALFQAESVTKEEAKRKYILLAYKYIDF</sequence>
<feature type="domain" description="ACB" evidence="1">
    <location>
        <begin position="14"/>
        <end position="103"/>
    </location>
</feature>
<name>A0A1M4T3K0_9FLAO</name>